<dbReference type="InterPro" id="IPR042095">
    <property type="entry name" value="SUMF_sf"/>
</dbReference>
<evidence type="ECO:0000256" key="1">
    <source>
        <dbReference type="SAM" id="Coils"/>
    </source>
</evidence>
<dbReference type="OrthoDB" id="9768004at2"/>
<organism evidence="4 5">
    <name type="scientific">Gallibacterium genomosp. 3</name>
    <dbReference type="NCBI Taxonomy" id="505345"/>
    <lineage>
        <taxon>Bacteria</taxon>
        <taxon>Pseudomonadati</taxon>
        <taxon>Pseudomonadota</taxon>
        <taxon>Gammaproteobacteria</taxon>
        <taxon>Pasteurellales</taxon>
        <taxon>Pasteurellaceae</taxon>
        <taxon>Gallibacterium</taxon>
    </lineage>
</organism>
<dbReference type="PANTHER" id="PTHR23150">
    <property type="entry name" value="SULFATASE MODIFYING FACTOR 1, 2"/>
    <property type="match status" value="1"/>
</dbReference>
<feature type="chain" id="PRO_5008358703" evidence="2">
    <location>
        <begin position="21"/>
        <end position="513"/>
    </location>
</feature>
<dbReference type="Proteomes" id="UP000243558">
    <property type="component" value="Unassembled WGS sequence"/>
</dbReference>
<dbReference type="InterPro" id="IPR016187">
    <property type="entry name" value="CTDL_fold"/>
</dbReference>
<proteinExistence type="predicted"/>
<dbReference type="Pfam" id="PF03781">
    <property type="entry name" value="FGE-sulfatase"/>
    <property type="match status" value="1"/>
</dbReference>
<evidence type="ECO:0000259" key="3">
    <source>
        <dbReference type="Pfam" id="PF03781"/>
    </source>
</evidence>
<dbReference type="PANTHER" id="PTHR23150:SF19">
    <property type="entry name" value="FORMYLGLYCINE-GENERATING ENZYME"/>
    <property type="match status" value="1"/>
</dbReference>
<gene>
    <name evidence="4" type="ORF">QV01_08640</name>
</gene>
<keyword evidence="1" id="KW-0175">Coiled coil</keyword>
<dbReference type="SUPFAM" id="SSF56436">
    <property type="entry name" value="C-type lectin-like"/>
    <property type="match status" value="1"/>
</dbReference>
<feature type="signal peptide" evidence="2">
    <location>
        <begin position="1"/>
        <end position="20"/>
    </location>
</feature>
<evidence type="ECO:0000313" key="4">
    <source>
        <dbReference type="EMBL" id="OBW91065.1"/>
    </source>
</evidence>
<keyword evidence="2" id="KW-0732">Signal</keyword>
<name>A0A1A7NN78_9PAST</name>
<dbReference type="InterPro" id="IPR005532">
    <property type="entry name" value="SUMF_dom"/>
</dbReference>
<comment type="caution">
    <text evidence="4">The sequence shown here is derived from an EMBL/GenBank/DDBJ whole genome shotgun (WGS) entry which is preliminary data.</text>
</comment>
<dbReference type="InterPro" id="IPR051043">
    <property type="entry name" value="Sulfatase_Mod_Factor_Kinase"/>
</dbReference>
<dbReference type="Gene3D" id="3.90.1580.10">
    <property type="entry name" value="paralog of FGE (formylglycine-generating enzyme)"/>
    <property type="match status" value="1"/>
</dbReference>
<evidence type="ECO:0000256" key="2">
    <source>
        <dbReference type="SAM" id="SignalP"/>
    </source>
</evidence>
<feature type="coiled-coil region" evidence="1">
    <location>
        <begin position="351"/>
        <end position="378"/>
    </location>
</feature>
<protein>
    <submittedName>
        <fullName evidence="4">Sulfatase</fullName>
    </submittedName>
</protein>
<evidence type="ECO:0000313" key="5">
    <source>
        <dbReference type="Proteomes" id="UP000243558"/>
    </source>
</evidence>
<dbReference type="GO" id="GO:0120147">
    <property type="term" value="F:formylglycine-generating oxidase activity"/>
    <property type="evidence" value="ECO:0007669"/>
    <property type="project" value="TreeGrafter"/>
</dbReference>
<reference evidence="4 5" key="1">
    <citation type="submission" date="2014-11" db="EMBL/GenBank/DDBJ databases">
        <title>Pan-genome of Gallibacterium spp.</title>
        <authorList>
            <person name="Kudirkiene E."/>
            <person name="Bojesen A.M."/>
        </authorList>
    </citation>
    <scope>NUCLEOTIDE SEQUENCE [LARGE SCALE GENOMIC DNA]</scope>
    <source>
        <strain evidence="4 5">F151</strain>
    </source>
</reference>
<accession>A0A1A7NN78</accession>
<feature type="domain" description="Sulfatase-modifying factor enzyme-like" evidence="3">
    <location>
        <begin position="61"/>
        <end position="300"/>
    </location>
</feature>
<dbReference type="AlphaFoldDB" id="A0A1A7NN78"/>
<dbReference type="PATRIC" id="fig|505345.7.peg.1715"/>
<dbReference type="EMBL" id="JTJM01000042">
    <property type="protein sequence ID" value="OBW91065.1"/>
    <property type="molecule type" value="Genomic_DNA"/>
</dbReference>
<dbReference type="RefSeq" id="WP_065239709.1">
    <property type="nucleotide sequence ID" value="NZ_JTJM01000042.1"/>
</dbReference>
<sequence>MFRYTFVFLSLSFFAATAQSAWDEKFYNPQPLADDVILPLPCEGSMAFRIVKTNTHKPLEDTSITLGGNRQQDGYAEYATPNYITGGFTDKHNERYFLLAKYEITDAQYQSVMTEKCPTPNMKGLLPITNISWFDAITFTQKYNEWLLKNAKDKLPVTDDGTAGFIRLPTNVEWEFASRGGVAVTPSEFREITFPMKGNLAEYAWFNNAKSANGRLQVIGRLKPNPIGLFDTLGNASEMMFDSFKLNKLNRYHGQDGGITVRGGSYLKSESDVNNISRLEIPYYDKNGVKKAKDIGFRVAIVAPLLTSSEHIKQLQTEWEALGQDNKKNNNQAEGAEIVNKLAALANTTVDEKLKKELNNTKEQLRAANLERDEQRDAAIRSALQLGAFLCANVSDLDGEVEQNRKIAEAMTSLYPNTEKETAAKARLTESEQARDFVLKYYADTIVGSSATYNKQTIESQVERANTIVNSSGKANLVKYVALYWKHLAQYYQDGKITRQQWLENCTHIKQEK</sequence>
<keyword evidence="5" id="KW-1185">Reference proteome</keyword>